<dbReference type="AlphaFoldDB" id="A0A0J0XE10"/>
<feature type="site" description="Histone H3K4me3 binding" evidence="8">
    <location>
        <position position="399"/>
    </location>
</feature>
<dbReference type="SMART" id="SM01408">
    <property type="entry name" value="ING"/>
    <property type="match status" value="1"/>
</dbReference>
<feature type="compositionally biased region" description="Low complexity" evidence="12">
    <location>
        <begin position="347"/>
        <end position="367"/>
    </location>
</feature>
<dbReference type="PANTHER" id="PTHR10333:SF42">
    <property type="entry name" value="INHIBITOR OF GROWTH PROTEIN 5"/>
    <property type="match status" value="1"/>
</dbReference>
<evidence type="ECO:0000256" key="10">
    <source>
        <dbReference type="PROSITE-ProRule" id="PRU00146"/>
    </source>
</evidence>
<keyword evidence="6 11" id="KW-0156">Chromatin regulator</keyword>
<gene>
    <name evidence="14" type="ORF">CC85DRAFT_288646</name>
</gene>
<dbReference type="InterPro" id="IPR019787">
    <property type="entry name" value="Znf_PHD-finger"/>
</dbReference>
<feature type="binding site" evidence="9">
    <location>
        <position position="402"/>
    </location>
    <ligand>
        <name>Zn(2+)</name>
        <dbReference type="ChEBI" id="CHEBI:29105"/>
        <label>2</label>
    </ligand>
</feature>
<keyword evidence="3 9" id="KW-0479">Metal-binding</keyword>
<comment type="subunit">
    <text evidence="11">Component of an histone acetyltransferase complex. Interacts with H3K4me3 and to a lesser extent with H3K4me2.</text>
</comment>
<keyword evidence="4 10" id="KW-0863">Zinc-finger</keyword>
<feature type="site" description="Histone H3K4me3 binding" evidence="8">
    <location>
        <position position="403"/>
    </location>
</feature>
<proteinExistence type="inferred from homology"/>
<dbReference type="InterPro" id="IPR024610">
    <property type="entry name" value="ING_N_histone-binding"/>
</dbReference>
<evidence type="ECO:0000313" key="15">
    <source>
        <dbReference type="Proteomes" id="UP000053611"/>
    </source>
</evidence>
<dbReference type="InterPro" id="IPR013083">
    <property type="entry name" value="Znf_RING/FYVE/PHD"/>
</dbReference>
<dbReference type="GO" id="GO:0000785">
    <property type="term" value="C:chromatin"/>
    <property type="evidence" value="ECO:0007669"/>
    <property type="project" value="UniProtKB-ARBA"/>
</dbReference>
<feature type="region of interest" description="Disordered" evidence="12">
    <location>
        <begin position="1"/>
        <end position="28"/>
    </location>
</feature>
<evidence type="ECO:0000256" key="6">
    <source>
        <dbReference type="ARBA" id="ARBA00022853"/>
    </source>
</evidence>
<dbReference type="Gene3D" id="3.30.40.10">
    <property type="entry name" value="Zinc/RING finger domain, C3HC4 (zinc finger)"/>
    <property type="match status" value="1"/>
</dbReference>
<dbReference type="SMART" id="SM00249">
    <property type="entry name" value="PHD"/>
    <property type="match status" value="1"/>
</dbReference>
<comment type="subcellular location">
    <subcellularLocation>
        <location evidence="1 11">Nucleus</location>
    </subcellularLocation>
</comment>
<evidence type="ECO:0000259" key="13">
    <source>
        <dbReference type="PROSITE" id="PS50016"/>
    </source>
</evidence>
<dbReference type="InterPro" id="IPR001965">
    <property type="entry name" value="Znf_PHD"/>
</dbReference>
<dbReference type="PROSITE" id="PS01359">
    <property type="entry name" value="ZF_PHD_1"/>
    <property type="match status" value="1"/>
</dbReference>
<dbReference type="RefSeq" id="XP_018275822.1">
    <property type="nucleotide sequence ID" value="XM_018424344.1"/>
</dbReference>
<evidence type="ECO:0000256" key="3">
    <source>
        <dbReference type="ARBA" id="ARBA00022723"/>
    </source>
</evidence>
<feature type="compositionally biased region" description="Low complexity" evidence="12">
    <location>
        <begin position="1"/>
        <end position="18"/>
    </location>
</feature>
<dbReference type="GO" id="GO:0006355">
    <property type="term" value="P:regulation of DNA-templated transcription"/>
    <property type="evidence" value="ECO:0007669"/>
    <property type="project" value="TreeGrafter"/>
</dbReference>
<keyword evidence="5 9" id="KW-0862">Zinc</keyword>
<evidence type="ECO:0000313" key="14">
    <source>
        <dbReference type="EMBL" id="KLT39331.1"/>
    </source>
</evidence>
<dbReference type="GO" id="GO:0005634">
    <property type="term" value="C:nucleus"/>
    <property type="evidence" value="ECO:0007669"/>
    <property type="project" value="UniProtKB-SubCell"/>
</dbReference>
<protein>
    <recommendedName>
        <fullName evidence="11">Chromatin modification-related protein</fullName>
    </recommendedName>
</protein>
<feature type="binding site" evidence="9">
    <location>
        <position position="429"/>
    </location>
    <ligand>
        <name>Zn(2+)</name>
        <dbReference type="ChEBI" id="CHEBI:29105"/>
        <label>2</label>
    </ligand>
</feature>
<evidence type="ECO:0000256" key="5">
    <source>
        <dbReference type="ARBA" id="ARBA00022833"/>
    </source>
</evidence>
<feature type="compositionally biased region" description="Low complexity" evidence="12">
    <location>
        <begin position="161"/>
        <end position="172"/>
    </location>
</feature>
<feature type="compositionally biased region" description="Low complexity" evidence="12">
    <location>
        <begin position="241"/>
        <end position="258"/>
    </location>
</feature>
<sequence length="452" mass="47904">MPPKAAAAAAAPAALAAGSPPPPEPKANDANDILVIQDLMDTIDQIPIELTRVHSDLNELGAVLYATLCNLETKLHQLINWIQDPTIQPERRFQLLQEIAEEAARYKLGGDDKIRVAGGACDGIMGHQRHISELLNASTLLIKDPPSPYTAAMTLVPIPAPAATRRGARTTGSPFNDRGTPTKKKRSRKDQLGKDDDDASSVNGDKKKAPVKRKKQPRGVSPSESIASTAAYGKDTGPKTARQIAAAAAKASAAAKQQRQADDSDDDTGDEEPRGGRKSTAMVVSASNDSLAPTGALGIDIGKSREGSAGKSGGVTPSGSGTKSAKRGQKRGHGEDDEEEDEEDGDAPPTKRTTAKKVAVTTAAGAGYDSADLGDDGAVDDNLDSKVYCTCRQVSFGEMIGCDDDDCEIEWYHVACLNLDKAPEGNWICPQCLERRKRNPKAKKPSKPAKRR</sequence>
<accession>A0A0J0XE10</accession>
<feature type="region of interest" description="Disordered" evidence="12">
    <location>
        <begin position="160"/>
        <end position="376"/>
    </location>
</feature>
<feature type="site" description="Histone H3K4me3 binding" evidence="8">
    <location>
        <position position="411"/>
    </location>
</feature>
<evidence type="ECO:0000256" key="8">
    <source>
        <dbReference type="PIRSR" id="PIRSR628651-50"/>
    </source>
</evidence>
<feature type="domain" description="PHD-type" evidence="13">
    <location>
        <begin position="386"/>
        <end position="435"/>
    </location>
</feature>
<evidence type="ECO:0000256" key="2">
    <source>
        <dbReference type="ARBA" id="ARBA00010210"/>
    </source>
</evidence>
<dbReference type="STRING" id="879819.A0A0J0XE10"/>
<feature type="site" description="Histone H3K4me3 binding" evidence="8">
    <location>
        <position position="388"/>
    </location>
</feature>
<comment type="similarity">
    <text evidence="2 11">Belongs to the ING family.</text>
</comment>
<evidence type="ECO:0000256" key="7">
    <source>
        <dbReference type="ARBA" id="ARBA00023242"/>
    </source>
</evidence>
<feature type="compositionally biased region" description="Acidic residues" evidence="12">
    <location>
        <begin position="335"/>
        <end position="346"/>
    </location>
</feature>
<dbReference type="InterPro" id="IPR028651">
    <property type="entry name" value="ING_fam"/>
</dbReference>
<dbReference type="Pfam" id="PF12998">
    <property type="entry name" value="ING"/>
    <property type="match status" value="1"/>
</dbReference>
<organism evidence="14 15">
    <name type="scientific">Cutaneotrichosporon oleaginosum</name>
    <dbReference type="NCBI Taxonomy" id="879819"/>
    <lineage>
        <taxon>Eukaryota</taxon>
        <taxon>Fungi</taxon>
        <taxon>Dikarya</taxon>
        <taxon>Basidiomycota</taxon>
        <taxon>Agaricomycotina</taxon>
        <taxon>Tremellomycetes</taxon>
        <taxon>Trichosporonales</taxon>
        <taxon>Trichosporonaceae</taxon>
        <taxon>Cutaneotrichosporon</taxon>
    </lineage>
</organism>
<keyword evidence="7 11" id="KW-0539">Nucleus</keyword>
<dbReference type="GO" id="GO:0006325">
    <property type="term" value="P:chromatin organization"/>
    <property type="evidence" value="ECO:0007669"/>
    <property type="project" value="UniProtKB-KW"/>
</dbReference>
<dbReference type="SUPFAM" id="SSF57903">
    <property type="entry name" value="FYVE/PHD zinc finger"/>
    <property type="match status" value="1"/>
</dbReference>
<evidence type="ECO:0000256" key="9">
    <source>
        <dbReference type="PIRSR" id="PIRSR628651-51"/>
    </source>
</evidence>
<dbReference type="InterPro" id="IPR042020">
    <property type="entry name" value="ING3_PHD"/>
</dbReference>
<evidence type="ECO:0000256" key="4">
    <source>
        <dbReference type="ARBA" id="ARBA00022771"/>
    </source>
</evidence>
<name>A0A0J0XE10_9TREE</name>
<dbReference type="PANTHER" id="PTHR10333">
    <property type="entry name" value="INHIBITOR OF GROWTH PROTEIN"/>
    <property type="match status" value="1"/>
</dbReference>
<dbReference type="EMBL" id="KQ087262">
    <property type="protein sequence ID" value="KLT39331.1"/>
    <property type="molecule type" value="Genomic_DNA"/>
</dbReference>
<feature type="binding site" evidence="9">
    <location>
        <position position="416"/>
    </location>
    <ligand>
        <name>Zn(2+)</name>
        <dbReference type="ChEBI" id="CHEBI:29105"/>
        <label>1</label>
    </ligand>
</feature>
<dbReference type="InterPro" id="IPR011011">
    <property type="entry name" value="Znf_FYVE_PHD"/>
</dbReference>
<dbReference type="FunFam" id="3.30.40.10:FF:000535">
    <property type="entry name" value="Chromatin modification-related protein"/>
    <property type="match status" value="1"/>
</dbReference>
<dbReference type="InterPro" id="IPR019786">
    <property type="entry name" value="Zinc_finger_PHD-type_CS"/>
</dbReference>
<feature type="binding site" evidence="9">
    <location>
        <position position="391"/>
    </location>
    <ligand>
        <name>Zn(2+)</name>
        <dbReference type="ChEBI" id="CHEBI:29105"/>
        <label>1</label>
    </ligand>
</feature>
<feature type="binding site" evidence="9">
    <location>
        <position position="432"/>
    </location>
    <ligand>
        <name>Zn(2+)</name>
        <dbReference type="ChEBI" id="CHEBI:29105"/>
        <label>2</label>
    </ligand>
</feature>
<dbReference type="Gene3D" id="6.10.140.1740">
    <property type="match status" value="1"/>
</dbReference>
<dbReference type="GO" id="GO:0008270">
    <property type="term" value="F:zinc ion binding"/>
    <property type="evidence" value="ECO:0007669"/>
    <property type="project" value="UniProtKB-KW"/>
</dbReference>
<feature type="binding site" evidence="9">
    <location>
        <position position="413"/>
    </location>
    <ligand>
        <name>Zn(2+)</name>
        <dbReference type="ChEBI" id="CHEBI:29105"/>
        <label>1</label>
    </ligand>
</feature>
<dbReference type="CDD" id="cd15585">
    <property type="entry name" value="PHD_ING3"/>
    <property type="match status" value="1"/>
</dbReference>
<dbReference type="Proteomes" id="UP000053611">
    <property type="component" value="Unassembled WGS sequence"/>
</dbReference>
<reference evidence="14 15" key="1">
    <citation type="submission" date="2015-03" db="EMBL/GenBank/DDBJ databases">
        <title>Genomics and transcriptomics of the oil-accumulating basidiomycete yeast T. oleaginosus allow insights into substrate utilization and the diverse evolutionary trajectories of mating systems in fungi.</title>
        <authorList>
            <consortium name="DOE Joint Genome Institute"/>
            <person name="Kourist R."/>
            <person name="Kracht O."/>
            <person name="Bracharz F."/>
            <person name="Lipzen A."/>
            <person name="Nolan M."/>
            <person name="Ohm R."/>
            <person name="Grigoriev I."/>
            <person name="Sun S."/>
            <person name="Heitman J."/>
            <person name="Bruck T."/>
            <person name="Nowrousian M."/>
        </authorList>
    </citation>
    <scope>NUCLEOTIDE SEQUENCE [LARGE SCALE GENOMIC DNA]</scope>
    <source>
        <strain evidence="14 15">IBC0246</strain>
    </source>
</reference>
<keyword evidence="15" id="KW-1185">Reference proteome</keyword>
<evidence type="ECO:0000256" key="11">
    <source>
        <dbReference type="RuleBase" id="RU361213"/>
    </source>
</evidence>
<comment type="domain">
    <text evidence="11">The PHD-type zinc finger mediates the binding to H3K4me3.</text>
</comment>
<evidence type="ECO:0000256" key="12">
    <source>
        <dbReference type="SAM" id="MobiDB-lite"/>
    </source>
</evidence>
<dbReference type="OrthoDB" id="5411773at2759"/>
<dbReference type="GeneID" id="28984947"/>
<comment type="function">
    <text evidence="11">Component of an histone acetyltransferase complex.</text>
</comment>
<evidence type="ECO:0000256" key="1">
    <source>
        <dbReference type="ARBA" id="ARBA00004123"/>
    </source>
</evidence>
<feature type="binding site" evidence="9">
    <location>
        <position position="407"/>
    </location>
    <ligand>
        <name>Zn(2+)</name>
        <dbReference type="ChEBI" id="CHEBI:29105"/>
        <label>2</label>
    </ligand>
</feature>
<dbReference type="PROSITE" id="PS50016">
    <property type="entry name" value="ZF_PHD_2"/>
    <property type="match status" value="1"/>
</dbReference>
<feature type="binding site" evidence="9">
    <location>
        <position position="389"/>
    </location>
    <ligand>
        <name>Zn(2+)</name>
        <dbReference type="ChEBI" id="CHEBI:29105"/>
        <label>1</label>
    </ligand>
</feature>